<evidence type="ECO:0000259" key="6">
    <source>
        <dbReference type="Pfam" id="PF00149"/>
    </source>
</evidence>
<comment type="caution">
    <text evidence="7">The sequence shown here is derived from an EMBL/GenBank/DDBJ whole genome shotgun (WGS) entry which is preliminary data.</text>
</comment>
<dbReference type="SUPFAM" id="SSF56300">
    <property type="entry name" value="Metallo-dependent phosphatases"/>
    <property type="match status" value="1"/>
</dbReference>
<dbReference type="PANTHER" id="PTHR34990:SF2">
    <property type="entry name" value="BLL8164 PROTEIN"/>
    <property type="match status" value="1"/>
</dbReference>
<keyword evidence="7" id="KW-0378">Hydrolase</keyword>
<dbReference type="InterPro" id="IPR043461">
    <property type="entry name" value="LpxH-like"/>
</dbReference>
<accession>A0A2W5PFR8</accession>
<dbReference type="Pfam" id="PF00149">
    <property type="entry name" value="Metallophos"/>
    <property type="match status" value="1"/>
</dbReference>
<evidence type="ECO:0000256" key="4">
    <source>
        <dbReference type="ARBA" id="ARBA00023136"/>
    </source>
</evidence>
<evidence type="ECO:0000256" key="3">
    <source>
        <dbReference type="ARBA" id="ARBA00022723"/>
    </source>
</evidence>
<evidence type="ECO:0000313" key="8">
    <source>
        <dbReference type="Proteomes" id="UP000249229"/>
    </source>
</evidence>
<dbReference type="Proteomes" id="UP000249229">
    <property type="component" value="Unassembled WGS sequence"/>
</dbReference>
<dbReference type="InterPro" id="IPR029052">
    <property type="entry name" value="Metallo-depent_PP-like"/>
</dbReference>
<dbReference type="AlphaFoldDB" id="A0A2W5PFR8"/>
<keyword evidence="2" id="KW-0997">Cell inner membrane</keyword>
<keyword evidence="5" id="KW-0464">Manganese</keyword>
<keyword evidence="1" id="KW-1003">Cell membrane</keyword>
<dbReference type="Gene3D" id="3.60.21.10">
    <property type="match status" value="1"/>
</dbReference>
<keyword evidence="3" id="KW-0479">Metal-binding</keyword>
<dbReference type="GO" id="GO:0016020">
    <property type="term" value="C:membrane"/>
    <property type="evidence" value="ECO:0007669"/>
    <property type="project" value="GOC"/>
</dbReference>
<dbReference type="GO" id="GO:0046872">
    <property type="term" value="F:metal ion binding"/>
    <property type="evidence" value="ECO:0007669"/>
    <property type="project" value="UniProtKB-KW"/>
</dbReference>
<feature type="domain" description="Calcineurin-like phosphoesterase" evidence="6">
    <location>
        <begin position="45"/>
        <end position="244"/>
    </location>
</feature>
<dbReference type="GO" id="GO:0008758">
    <property type="term" value="F:UDP-2,3-diacylglucosamine hydrolase activity"/>
    <property type="evidence" value="ECO:0007669"/>
    <property type="project" value="TreeGrafter"/>
</dbReference>
<dbReference type="EMBL" id="QFQI01000002">
    <property type="protein sequence ID" value="PZQ61675.1"/>
    <property type="molecule type" value="Genomic_DNA"/>
</dbReference>
<evidence type="ECO:0000256" key="1">
    <source>
        <dbReference type="ARBA" id="ARBA00022475"/>
    </source>
</evidence>
<name>A0A2W5PFR8_9SPHN</name>
<evidence type="ECO:0000313" key="7">
    <source>
        <dbReference type="EMBL" id="PZQ61675.1"/>
    </source>
</evidence>
<protein>
    <submittedName>
        <fullName evidence="7">UDP-2,3-diacylglucosamine hydrolase</fullName>
    </submittedName>
</protein>
<dbReference type="PANTHER" id="PTHR34990">
    <property type="entry name" value="UDP-2,3-DIACYLGLUCOSAMINE HYDROLASE-RELATED"/>
    <property type="match status" value="1"/>
</dbReference>
<proteinExistence type="predicted"/>
<dbReference type="InterPro" id="IPR004843">
    <property type="entry name" value="Calcineurin-like_PHP"/>
</dbReference>
<evidence type="ECO:0000256" key="5">
    <source>
        <dbReference type="ARBA" id="ARBA00023211"/>
    </source>
</evidence>
<keyword evidence="4" id="KW-0472">Membrane</keyword>
<gene>
    <name evidence="7" type="ORF">DI544_03305</name>
</gene>
<organism evidence="7 8">
    <name type="scientific">Sphingomonas taxi</name>
    <dbReference type="NCBI Taxonomy" id="1549858"/>
    <lineage>
        <taxon>Bacteria</taxon>
        <taxon>Pseudomonadati</taxon>
        <taxon>Pseudomonadota</taxon>
        <taxon>Alphaproteobacteria</taxon>
        <taxon>Sphingomonadales</taxon>
        <taxon>Sphingomonadaceae</taxon>
        <taxon>Sphingomonas</taxon>
    </lineage>
</organism>
<reference evidence="7 8" key="1">
    <citation type="submission" date="2017-08" db="EMBL/GenBank/DDBJ databases">
        <title>Infants hospitalized years apart are colonized by the same room-sourced microbial strains.</title>
        <authorList>
            <person name="Brooks B."/>
            <person name="Olm M.R."/>
            <person name="Firek B.A."/>
            <person name="Baker R."/>
            <person name="Thomas B.C."/>
            <person name="Morowitz M.J."/>
            <person name="Banfield J.F."/>
        </authorList>
    </citation>
    <scope>NUCLEOTIDE SEQUENCE [LARGE SCALE GENOMIC DNA]</scope>
    <source>
        <strain evidence="7">S2_005_001_R1_22</strain>
    </source>
</reference>
<evidence type="ECO:0000256" key="2">
    <source>
        <dbReference type="ARBA" id="ARBA00022519"/>
    </source>
</evidence>
<dbReference type="CDD" id="cd07398">
    <property type="entry name" value="MPP_YbbF-LpxH"/>
    <property type="match status" value="1"/>
</dbReference>
<dbReference type="GO" id="GO:0009245">
    <property type="term" value="P:lipid A biosynthetic process"/>
    <property type="evidence" value="ECO:0007669"/>
    <property type="project" value="TreeGrafter"/>
</dbReference>
<sequence length="299" mass="33721">MPTIVNIPDIVARTGHHADIADLFDFAQSRPHRPEQPVAARRRYRTVWISDVHLGTRGCNADMLIDFLDHVDSETMYLVGDIVDGWQLKKRFYWPAAHNDVIWRLMKRARRGTRMIYIPGNHDEMFRQFAGLDFGGIRIRGKAIHETADGRRLLVLHGDEFDAITLSHRWLAHVGDAAYTALMTLNRAVSGVRRRFGMPYWSLSKHAKAKVKNAVAFISRFEEIVAEAAGSRGVDGVVCGHIHTAEMREIAGVAYYNDGDWVEGCTALVEHFDGRMEILHWGDEIARRTAVPVVAALAA</sequence>